<dbReference type="AlphaFoldDB" id="A0A2J6SYX4"/>
<feature type="chain" id="PRO_5014412934" description="DUF7707 domain-containing protein" evidence="1">
    <location>
        <begin position="19"/>
        <end position="191"/>
    </location>
</feature>
<feature type="domain" description="DUF7707" evidence="2">
    <location>
        <begin position="23"/>
        <end position="127"/>
    </location>
</feature>
<keyword evidence="1" id="KW-0732">Signal</keyword>
<evidence type="ECO:0000256" key="1">
    <source>
        <dbReference type="SAM" id="SignalP"/>
    </source>
</evidence>
<evidence type="ECO:0000259" key="2">
    <source>
        <dbReference type="Pfam" id="PF24808"/>
    </source>
</evidence>
<dbReference type="Proteomes" id="UP000235371">
    <property type="component" value="Unassembled WGS sequence"/>
</dbReference>
<accession>A0A2J6SYX4</accession>
<dbReference type="PANTHER" id="PTHR38118:SF3">
    <property type="entry name" value="ANCHORED CELL WALL PROTEIN 11"/>
    <property type="match status" value="1"/>
</dbReference>
<gene>
    <name evidence="3" type="ORF">K444DRAFT_85514</name>
</gene>
<dbReference type="PANTHER" id="PTHR38118">
    <property type="entry name" value="ANCHORED CELL WALL PROTEIN 11-RELATED"/>
    <property type="match status" value="1"/>
</dbReference>
<proteinExistence type="predicted"/>
<dbReference type="GeneID" id="36596834"/>
<dbReference type="Pfam" id="PF24808">
    <property type="entry name" value="DUF7707"/>
    <property type="match status" value="1"/>
</dbReference>
<evidence type="ECO:0000313" key="3">
    <source>
        <dbReference type="EMBL" id="PMD55962.1"/>
    </source>
</evidence>
<dbReference type="InterPro" id="IPR056124">
    <property type="entry name" value="DUF7707"/>
</dbReference>
<reference evidence="3 4" key="1">
    <citation type="submission" date="2016-04" db="EMBL/GenBank/DDBJ databases">
        <title>A degradative enzymes factory behind the ericoid mycorrhizal symbiosis.</title>
        <authorList>
            <consortium name="DOE Joint Genome Institute"/>
            <person name="Martino E."/>
            <person name="Morin E."/>
            <person name="Grelet G."/>
            <person name="Kuo A."/>
            <person name="Kohler A."/>
            <person name="Daghino S."/>
            <person name="Barry K."/>
            <person name="Choi C."/>
            <person name="Cichocki N."/>
            <person name="Clum A."/>
            <person name="Copeland A."/>
            <person name="Hainaut M."/>
            <person name="Haridas S."/>
            <person name="Labutti K."/>
            <person name="Lindquist E."/>
            <person name="Lipzen A."/>
            <person name="Khouja H.-R."/>
            <person name="Murat C."/>
            <person name="Ohm R."/>
            <person name="Olson A."/>
            <person name="Spatafora J."/>
            <person name="Veneault-Fourrey C."/>
            <person name="Henrissat B."/>
            <person name="Grigoriev I."/>
            <person name="Martin F."/>
            <person name="Perotto S."/>
        </authorList>
    </citation>
    <scope>NUCLEOTIDE SEQUENCE [LARGE SCALE GENOMIC DNA]</scope>
    <source>
        <strain evidence="3 4">E</strain>
    </source>
</reference>
<dbReference type="RefSeq" id="XP_024732866.1">
    <property type="nucleotide sequence ID" value="XM_024888758.1"/>
</dbReference>
<evidence type="ECO:0000313" key="4">
    <source>
        <dbReference type="Proteomes" id="UP000235371"/>
    </source>
</evidence>
<dbReference type="OrthoDB" id="2121879at2759"/>
<keyword evidence="4" id="KW-1185">Reference proteome</keyword>
<feature type="signal peptide" evidence="1">
    <location>
        <begin position="1"/>
        <end position="18"/>
    </location>
</feature>
<protein>
    <recommendedName>
        <fullName evidence="2">DUF7707 domain-containing protein</fullName>
    </recommendedName>
</protein>
<name>A0A2J6SYX4_9HELO</name>
<sequence length="191" mass="19257">MFVKTTVAVALLASFVAAQTNLTFDPSTVDLTTRGQWCQAEFNTCKALCGTKTSANDCDPNTLKFDCLCSSNNSIPGLQFYTQTMPTFICEQNFKICNAAAVNQVNSAAAQAACAATEQSDCGHIDPANFTAAAVSSTATSTSTPTGTGAAGGSSATSTSSKAAAATMAAMRNFGTGAFAVGAGVVLGALL</sequence>
<organism evidence="3 4">
    <name type="scientific">Hyaloscypha bicolor E</name>
    <dbReference type="NCBI Taxonomy" id="1095630"/>
    <lineage>
        <taxon>Eukaryota</taxon>
        <taxon>Fungi</taxon>
        <taxon>Dikarya</taxon>
        <taxon>Ascomycota</taxon>
        <taxon>Pezizomycotina</taxon>
        <taxon>Leotiomycetes</taxon>
        <taxon>Helotiales</taxon>
        <taxon>Hyaloscyphaceae</taxon>
        <taxon>Hyaloscypha</taxon>
        <taxon>Hyaloscypha bicolor</taxon>
    </lineage>
</organism>
<dbReference type="InParanoid" id="A0A2J6SYX4"/>
<dbReference type="EMBL" id="KZ613854">
    <property type="protein sequence ID" value="PMD55962.1"/>
    <property type="molecule type" value="Genomic_DNA"/>
</dbReference>